<keyword evidence="7 11" id="KW-0831">Ubiquinone biosynthesis</keyword>
<evidence type="ECO:0000256" key="1">
    <source>
        <dbReference type="ARBA" id="ARBA00001946"/>
    </source>
</evidence>
<keyword evidence="9 11" id="KW-1133">Transmembrane helix</keyword>
<evidence type="ECO:0000256" key="7">
    <source>
        <dbReference type="ARBA" id="ARBA00022688"/>
    </source>
</evidence>
<dbReference type="PROSITE" id="PS00943">
    <property type="entry name" value="UBIA"/>
    <property type="match status" value="1"/>
</dbReference>
<dbReference type="Pfam" id="PF01040">
    <property type="entry name" value="UbiA"/>
    <property type="match status" value="1"/>
</dbReference>
<dbReference type="InterPro" id="IPR030470">
    <property type="entry name" value="UbiA_prenylTrfase_CS"/>
</dbReference>
<dbReference type="PANTHER" id="PTHR11048">
    <property type="entry name" value="PRENYLTRANSFERASES"/>
    <property type="match status" value="1"/>
</dbReference>
<evidence type="ECO:0000313" key="14">
    <source>
        <dbReference type="Proteomes" id="UP000595197"/>
    </source>
</evidence>
<name>A0ABX7BCM1_9PROT</name>
<gene>
    <name evidence="11" type="primary">ubiA</name>
    <name evidence="13" type="ORF">IGS68_02640</name>
</gene>
<keyword evidence="5 11" id="KW-0997">Cell inner membrane</keyword>
<keyword evidence="11" id="KW-0460">Magnesium</keyword>
<comment type="similarity">
    <text evidence="3 11">Belongs to the UbiA prenyltransferase family.</text>
</comment>
<feature type="transmembrane region" description="Helical" evidence="11">
    <location>
        <begin position="192"/>
        <end position="212"/>
    </location>
</feature>
<comment type="cofactor">
    <cofactor evidence="1 11">
        <name>Mg(2+)</name>
        <dbReference type="ChEBI" id="CHEBI:18420"/>
    </cofactor>
</comment>
<comment type="pathway">
    <text evidence="11">Cofactor biosynthesis; ubiquinone biosynthesis.</text>
</comment>
<evidence type="ECO:0000256" key="6">
    <source>
        <dbReference type="ARBA" id="ARBA00022679"/>
    </source>
</evidence>
<feature type="transmembrane region" description="Helical" evidence="11">
    <location>
        <begin position="141"/>
        <end position="160"/>
    </location>
</feature>
<comment type="catalytic activity">
    <reaction evidence="11">
        <text>all-trans-octaprenyl diphosphate + 4-hydroxybenzoate = 4-hydroxy-3-(all-trans-octaprenyl)benzoate + diphosphate</text>
        <dbReference type="Rhea" id="RHEA:27782"/>
        <dbReference type="ChEBI" id="CHEBI:1617"/>
        <dbReference type="ChEBI" id="CHEBI:17879"/>
        <dbReference type="ChEBI" id="CHEBI:33019"/>
        <dbReference type="ChEBI" id="CHEBI:57711"/>
        <dbReference type="EC" id="2.5.1.39"/>
    </reaction>
</comment>
<dbReference type="Gene3D" id="1.10.357.140">
    <property type="entry name" value="UbiA prenyltransferase"/>
    <property type="match status" value="1"/>
</dbReference>
<evidence type="ECO:0000256" key="3">
    <source>
        <dbReference type="ARBA" id="ARBA00005985"/>
    </source>
</evidence>
<dbReference type="EC" id="2.5.1.39" evidence="11 12"/>
<proteinExistence type="inferred from homology"/>
<dbReference type="CDD" id="cd13959">
    <property type="entry name" value="PT_UbiA_COQ2"/>
    <property type="match status" value="1"/>
</dbReference>
<dbReference type="RefSeq" id="WP_201077121.1">
    <property type="nucleotide sequence ID" value="NZ_CP067420.1"/>
</dbReference>
<organism evidence="13 14">
    <name type="scientific">Skermanella cutis</name>
    <dbReference type="NCBI Taxonomy" id="2775420"/>
    <lineage>
        <taxon>Bacteria</taxon>
        <taxon>Pseudomonadati</taxon>
        <taxon>Pseudomonadota</taxon>
        <taxon>Alphaproteobacteria</taxon>
        <taxon>Rhodospirillales</taxon>
        <taxon>Azospirillaceae</taxon>
        <taxon>Skermanella</taxon>
    </lineage>
</organism>
<dbReference type="EMBL" id="CP067420">
    <property type="protein sequence ID" value="QQP90182.1"/>
    <property type="molecule type" value="Genomic_DNA"/>
</dbReference>
<evidence type="ECO:0000256" key="5">
    <source>
        <dbReference type="ARBA" id="ARBA00022519"/>
    </source>
</evidence>
<evidence type="ECO:0000256" key="10">
    <source>
        <dbReference type="ARBA" id="ARBA00023136"/>
    </source>
</evidence>
<evidence type="ECO:0000256" key="8">
    <source>
        <dbReference type="ARBA" id="ARBA00022692"/>
    </source>
</evidence>
<comment type="function">
    <text evidence="11">Catalyzes the prenylation of para-hydroxybenzoate (PHB) with an all-trans polyprenyl group. Mediates the second step in the final reaction sequence of ubiquinone-8 (UQ-8) biosynthesis, which is the condensation of the polyisoprenoid side chain with PHB, generating the first membrane-bound Q intermediate 3-octaprenyl-4-hydroxybenzoate.</text>
</comment>
<dbReference type="PANTHER" id="PTHR11048:SF28">
    <property type="entry name" value="4-HYDROXYBENZOATE POLYPRENYLTRANSFERASE, MITOCHONDRIAL"/>
    <property type="match status" value="1"/>
</dbReference>
<keyword evidence="6 11" id="KW-0808">Transferase</keyword>
<comment type="caution">
    <text evidence="11">Lacks conserved residue(s) required for the propagation of feature annotation.</text>
</comment>
<keyword evidence="10 11" id="KW-0472">Membrane</keyword>
<dbReference type="InterPro" id="IPR044878">
    <property type="entry name" value="UbiA_sf"/>
</dbReference>
<evidence type="ECO:0000256" key="2">
    <source>
        <dbReference type="ARBA" id="ARBA00004141"/>
    </source>
</evidence>
<evidence type="ECO:0000256" key="11">
    <source>
        <dbReference type="HAMAP-Rule" id="MF_01635"/>
    </source>
</evidence>
<dbReference type="InterPro" id="IPR000537">
    <property type="entry name" value="UbiA_prenyltransferase"/>
</dbReference>
<sequence length="314" mass="34493">MTPAPAPIGAAEPNRDGFTDIRPDGWIDRHAPAAVRPYLKLARLDRPIGTWLLLFPCWWSQALATQGWPDPWMMILFGIGAVVMRGAGCTVNDILDRDIDGRVERTRTRPIPSGQVTVRQALAFLVLQMLVGLAVLVQFNLFTIALGAASLVLVFTYPLMKRITWWPQAFLGLTFNWGALVGWAAVTGGLDLPALLLYAAGIVWTLGYDTIYAHQDKEDDARIGVKSTALRLGDASKIWIYGFYTLTYGGLLAAGLAAGLGLWFQLLLTAALLQLAWQVGTWRPDDPADCLSKFKSNRWFGWLVLGAIVAGRVL</sequence>
<keyword evidence="8 11" id="KW-0812">Transmembrane</keyword>
<dbReference type="InterPro" id="IPR006370">
    <property type="entry name" value="HB_polyprenyltransferase-like"/>
</dbReference>
<evidence type="ECO:0000256" key="12">
    <source>
        <dbReference type="NCBIfam" id="TIGR01474"/>
    </source>
</evidence>
<evidence type="ECO:0000313" key="13">
    <source>
        <dbReference type="EMBL" id="QQP90182.1"/>
    </source>
</evidence>
<dbReference type="HAMAP" id="MF_01635">
    <property type="entry name" value="UbiA"/>
    <property type="match status" value="1"/>
</dbReference>
<evidence type="ECO:0000256" key="4">
    <source>
        <dbReference type="ARBA" id="ARBA00022475"/>
    </source>
</evidence>
<dbReference type="InterPro" id="IPR039653">
    <property type="entry name" value="Prenyltransferase"/>
</dbReference>
<keyword evidence="14" id="KW-1185">Reference proteome</keyword>
<reference evidence="13" key="1">
    <citation type="submission" date="2021-02" db="EMBL/GenBank/DDBJ databases">
        <title>Skermanella TT6 skin isolate.</title>
        <authorList>
            <person name="Lee K."/>
            <person name="Ganzorig M."/>
        </authorList>
    </citation>
    <scope>NUCLEOTIDE SEQUENCE</scope>
    <source>
        <strain evidence="13">TT6</strain>
    </source>
</reference>
<protein>
    <recommendedName>
        <fullName evidence="11 12">4-hydroxybenzoate octaprenyltransferase</fullName>
        <ecNumber evidence="11 12">2.5.1.39</ecNumber>
    </recommendedName>
    <alternativeName>
        <fullName evidence="11">4-HB polyprenyltransferase</fullName>
    </alternativeName>
</protein>
<comment type="subcellular location">
    <subcellularLocation>
        <location evidence="11">Cell inner membrane</location>
        <topology evidence="11">Multi-pass membrane protein</topology>
    </subcellularLocation>
    <subcellularLocation>
        <location evidence="2">Membrane</location>
        <topology evidence="2">Multi-pass membrane protein</topology>
    </subcellularLocation>
</comment>
<keyword evidence="4 11" id="KW-1003">Cell membrane</keyword>
<evidence type="ECO:0000256" key="9">
    <source>
        <dbReference type="ARBA" id="ARBA00022989"/>
    </source>
</evidence>
<dbReference type="NCBIfam" id="TIGR01474">
    <property type="entry name" value="ubiA_proteo"/>
    <property type="match status" value="1"/>
</dbReference>
<accession>A0ABX7BCM1</accession>
<dbReference type="Gene3D" id="1.20.120.1780">
    <property type="entry name" value="UbiA prenyltransferase"/>
    <property type="match status" value="1"/>
</dbReference>
<feature type="transmembrane region" description="Helical" evidence="11">
    <location>
        <begin position="169"/>
        <end position="186"/>
    </location>
</feature>
<dbReference type="Proteomes" id="UP000595197">
    <property type="component" value="Chromosome"/>
</dbReference>